<sequence>MNKLESPIPQIVAAVAEVEGIEPVALDPPLAKVVDPDVVERLVE</sequence>
<dbReference type="STRING" id="43928.SAMN05443636_1412"/>
<dbReference type="OrthoDB" id="341039at2157"/>
<keyword evidence="3" id="KW-1185">Reference proteome</keyword>
<dbReference type="Proteomes" id="UP000184357">
    <property type="component" value="Unassembled WGS sequence"/>
</dbReference>
<gene>
    <name evidence="2" type="ORF">SAMN05443636_1412</name>
</gene>
<reference evidence="2 3" key="1">
    <citation type="submission" date="2016-11" db="EMBL/GenBank/DDBJ databases">
        <authorList>
            <person name="Jaros S."/>
            <person name="Januszkiewicz K."/>
            <person name="Wedrychowicz H."/>
        </authorList>
    </citation>
    <scope>NUCLEOTIDE SEQUENCE [LARGE SCALE GENOMIC DNA]</scope>
    <source>
        <strain evidence="2 3">DSM 9297</strain>
    </source>
</reference>
<dbReference type="RefSeq" id="WP_159435743.1">
    <property type="nucleotide sequence ID" value="NZ_FQWV01000003.1"/>
</dbReference>
<protein>
    <recommendedName>
        <fullName evidence="1">Halobacterial output domain-containing protein</fullName>
    </recommendedName>
</protein>
<evidence type="ECO:0000259" key="1">
    <source>
        <dbReference type="Pfam" id="PF18545"/>
    </source>
</evidence>
<dbReference type="EMBL" id="FQWV01000003">
    <property type="protein sequence ID" value="SHG95306.1"/>
    <property type="molecule type" value="Genomic_DNA"/>
</dbReference>
<evidence type="ECO:0000313" key="2">
    <source>
        <dbReference type="EMBL" id="SHG95306.1"/>
    </source>
</evidence>
<feature type="domain" description="Halobacterial output" evidence="1">
    <location>
        <begin position="5"/>
        <end position="43"/>
    </location>
</feature>
<dbReference type="Pfam" id="PF18545">
    <property type="entry name" value="HalOD1"/>
    <property type="match status" value="1"/>
</dbReference>
<dbReference type="InterPro" id="IPR040624">
    <property type="entry name" value="HalOD1"/>
</dbReference>
<proteinExistence type="predicted"/>
<organism evidence="2 3">
    <name type="scientific">Halobaculum gomorrense</name>
    <dbReference type="NCBI Taxonomy" id="43928"/>
    <lineage>
        <taxon>Archaea</taxon>
        <taxon>Methanobacteriati</taxon>
        <taxon>Methanobacteriota</taxon>
        <taxon>Stenosarchaea group</taxon>
        <taxon>Halobacteria</taxon>
        <taxon>Halobacteriales</taxon>
        <taxon>Haloferacaceae</taxon>
        <taxon>Halobaculum</taxon>
    </lineage>
</organism>
<dbReference type="AlphaFoldDB" id="A0A1M5P0G2"/>
<name>A0A1M5P0G2_9EURY</name>
<accession>A0A1M5P0G2</accession>
<evidence type="ECO:0000313" key="3">
    <source>
        <dbReference type="Proteomes" id="UP000184357"/>
    </source>
</evidence>